<evidence type="ECO:0000256" key="3">
    <source>
        <dbReference type="ARBA" id="ARBA00010040"/>
    </source>
</evidence>
<dbReference type="RefSeq" id="XP_007768764.1">
    <property type="nucleotide sequence ID" value="XM_007770574.1"/>
</dbReference>
<comment type="subcellular location">
    <subcellularLocation>
        <location evidence="2">Cytoplasm</location>
    </subcellularLocation>
</comment>
<dbReference type="GeneID" id="19199830"/>
<keyword evidence="6" id="KW-0963">Cytoplasm</keyword>
<sequence length="732" mass="79948">MSLLQEKRSSPFFDEITELPAPSGAAFRGTDGNVLRVKFSFNDRERKIKRSSVTTFFVAEDGSSASTSSFDASDVLASAVSPSGAHQVHLRSVADPDNGSKKRRVVEVWKDSRIIASMDVTDKHGDFHTDAFLSSLSFSPSETALIYCAEPNGDKDTEKTDPYQKWRFVPHGGEGMSKKKRSAIYLFRWSQPTASSTPPFSKRSGDDMSLSLLKPSDIQGLSLPDLFGQAIFASEDRIFAVGYKQTKDGRMLGLRGCFSRPVGIYALGISSSLGTYIVSAISMISDPTKSCRSPKILRNAEGTPVRLFWLSNTTGKAHNGCTTLHSIALTRDSEILGTSRVLVDSVWDPEPDAFPGLYVNMLPEHPFVSARDSTFIVASSTWRSRNVVLLIDASSGAVRNVTPSADETGGHYTWDLLCTDGKRRLVCSRHSPARPWEVLVGTLDDAGEVRWNVIHKTMVSTALEAALSELEVSVVPVPGRPSVETIVTRRRGVSEARSKPYCVSIMHGGPHSSSSSSFWHYTTGFALEGYVTSTPNFTGSVGYGQKFIEDLLGNCGSRDVEDCMASVRRLVDLGIADANGQFVAGASHGGFISAHLIGQHPTAFKAAALRNPVISLGDLSSDMPDWFFQENGFSYGPEALMRPEMYTKVFAMSPIAYVDDVRAPVLIMLGEEDKRMPPLVHGKEYYHALKGRGKVVEMLMFPGQGHTLDGVEATRVGWEATRDWFASVAQED</sequence>
<dbReference type="PANTHER" id="PTHR42776:SF4">
    <property type="entry name" value="ACYLAMINO-ACID-RELEASING ENZYME"/>
    <property type="match status" value="1"/>
</dbReference>
<dbReference type="EMBL" id="JH711578">
    <property type="protein sequence ID" value="EIW81417.1"/>
    <property type="molecule type" value="Genomic_DNA"/>
</dbReference>
<reference evidence="12" key="1">
    <citation type="journal article" date="2012" name="Science">
        <title>The Paleozoic origin of enzymatic lignin decomposition reconstructed from 31 fungal genomes.</title>
        <authorList>
            <person name="Floudas D."/>
            <person name="Binder M."/>
            <person name="Riley R."/>
            <person name="Barry K."/>
            <person name="Blanchette R.A."/>
            <person name="Henrissat B."/>
            <person name="Martinez A.T."/>
            <person name="Otillar R."/>
            <person name="Spatafora J.W."/>
            <person name="Yadav J.S."/>
            <person name="Aerts A."/>
            <person name="Benoit I."/>
            <person name="Boyd A."/>
            <person name="Carlson A."/>
            <person name="Copeland A."/>
            <person name="Coutinho P.M."/>
            <person name="de Vries R.P."/>
            <person name="Ferreira P."/>
            <person name="Findley K."/>
            <person name="Foster B."/>
            <person name="Gaskell J."/>
            <person name="Glotzer D."/>
            <person name="Gorecki P."/>
            <person name="Heitman J."/>
            <person name="Hesse C."/>
            <person name="Hori C."/>
            <person name="Igarashi K."/>
            <person name="Jurgens J.A."/>
            <person name="Kallen N."/>
            <person name="Kersten P."/>
            <person name="Kohler A."/>
            <person name="Kuees U."/>
            <person name="Kumar T.K.A."/>
            <person name="Kuo A."/>
            <person name="LaButti K."/>
            <person name="Larrondo L.F."/>
            <person name="Lindquist E."/>
            <person name="Ling A."/>
            <person name="Lombard V."/>
            <person name="Lucas S."/>
            <person name="Lundell T."/>
            <person name="Martin R."/>
            <person name="McLaughlin D.J."/>
            <person name="Morgenstern I."/>
            <person name="Morin E."/>
            <person name="Murat C."/>
            <person name="Nagy L.G."/>
            <person name="Nolan M."/>
            <person name="Ohm R.A."/>
            <person name="Patyshakuliyeva A."/>
            <person name="Rokas A."/>
            <person name="Ruiz-Duenas F.J."/>
            <person name="Sabat G."/>
            <person name="Salamov A."/>
            <person name="Samejima M."/>
            <person name="Schmutz J."/>
            <person name="Slot J.C."/>
            <person name="St John F."/>
            <person name="Stenlid J."/>
            <person name="Sun H."/>
            <person name="Sun S."/>
            <person name="Syed K."/>
            <person name="Tsang A."/>
            <person name="Wiebenga A."/>
            <person name="Young D."/>
            <person name="Pisabarro A."/>
            <person name="Eastwood D.C."/>
            <person name="Martin F."/>
            <person name="Cullen D."/>
            <person name="Grigoriev I.V."/>
            <person name="Hibbett D.S."/>
        </authorList>
    </citation>
    <scope>NUCLEOTIDE SEQUENCE [LARGE SCALE GENOMIC DNA]</scope>
    <source>
        <strain evidence="12">RWD-64-598 SS2</strain>
    </source>
</reference>
<protein>
    <recommendedName>
        <fullName evidence="5">acylaminoacyl-peptidase</fullName>
        <ecNumber evidence="5">3.4.19.1</ecNumber>
    </recommendedName>
    <alternativeName>
        <fullName evidence="8">Dipeptidyl-peptidase V</fullName>
    </alternativeName>
</protein>
<evidence type="ECO:0000313" key="11">
    <source>
        <dbReference type="EMBL" id="EIW81417.1"/>
    </source>
</evidence>
<organism evidence="11 12">
    <name type="scientific">Coniophora puteana (strain RWD-64-598)</name>
    <name type="common">Brown rot fungus</name>
    <dbReference type="NCBI Taxonomy" id="741705"/>
    <lineage>
        <taxon>Eukaryota</taxon>
        <taxon>Fungi</taxon>
        <taxon>Dikarya</taxon>
        <taxon>Basidiomycota</taxon>
        <taxon>Agaricomycotina</taxon>
        <taxon>Agaricomycetes</taxon>
        <taxon>Agaricomycetidae</taxon>
        <taxon>Boletales</taxon>
        <taxon>Coniophorineae</taxon>
        <taxon>Coniophoraceae</taxon>
        <taxon>Coniophora</taxon>
    </lineage>
</organism>
<evidence type="ECO:0000256" key="1">
    <source>
        <dbReference type="ARBA" id="ARBA00000721"/>
    </source>
</evidence>
<dbReference type="GO" id="GO:0006508">
    <property type="term" value="P:proteolysis"/>
    <property type="evidence" value="ECO:0007669"/>
    <property type="project" value="InterPro"/>
</dbReference>
<comment type="similarity">
    <text evidence="3">Belongs to the peptidase S9C family.</text>
</comment>
<dbReference type="Proteomes" id="UP000053558">
    <property type="component" value="Unassembled WGS sequence"/>
</dbReference>
<dbReference type="EC" id="3.4.19.1" evidence="5"/>
<dbReference type="SUPFAM" id="SSF82171">
    <property type="entry name" value="DPP6 N-terminal domain-like"/>
    <property type="match status" value="1"/>
</dbReference>
<keyword evidence="7 11" id="KW-0378">Hydrolase</keyword>
<evidence type="ECO:0000259" key="10">
    <source>
        <dbReference type="Pfam" id="PF19283"/>
    </source>
</evidence>
<proteinExistence type="inferred from homology"/>
<dbReference type="KEGG" id="cput:CONPUDRAFT_124532"/>
<dbReference type="GO" id="GO:0004252">
    <property type="term" value="F:serine-type endopeptidase activity"/>
    <property type="evidence" value="ECO:0007669"/>
    <property type="project" value="TreeGrafter"/>
</dbReference>
<feature type="domain" description="Acylamino-acid-releasing enzyme N-terminal" evidence="10">
    <location>
        <begin position="239"/>
        <end position="447"/>
    </location>
</feature>
<accession>A0A5M3MQT4</accession>
<feature type="domain" description="Peptidase S9 prolyl oligopeptidase catalytic" evidence="9">
    <location>
        <begin position="522"/>
        <end position="729"/>
    </location>
</feature>
<evidence type="ECO:0000256" key="8">
    <source>
        <dbReference type="ARBA" id="ARBA00032829"/>
    </source>
</evidence>
<dbReference type="PANTHER" id="PTHR42776">
    <property type="entry name" value="SERINE PEPTIDASE S9 FAMILY MEMBER"/>
    <property type="match status" value="1"/>
</dbReference>
<evidence type="ECO:0000256" key="4">
    <source>
        <dbReference type="ARBA" id="ARBA00011881"/>
    </source>
</evidence>
<evidence type="ECO:0000256" key="5">
    <source>
        <dbReference type="ARBA" id="ARBA00012917"/>
    </source>
</evidence>
<dbReference type="GO" id="GO:0008242">
    <property type="term" value="F:omega peptidase activity"/>
    <property type="evidence" value="ECO:0007669"/>
    <property type="project" value="UniProtKB-EC"/>
</dbReference>
<evidence type="ECO:0000256" key="2">
    <source>
        <dbReference type="ARBA" id="ARBA00004496"/>
    </source>
</evidence>
<name>A0A5M3MQT4_CONPW</name>
<dbReference type="GO" id="GO:0005737">
    <property type="term" value="C:cytoplasm"/>
    <property type="evidence" value="ECO:0007669"/>
    <property type="project" value="UniProtKB-SubCell"/>
</dbReference>
<dbReference type="InterPro" id="IPR001375">
    <property type="entry name" value="Peptidase_S9_cat"/>
</dbReference>
<evidence type="ECO:0000259" key="9">
    <source>
        <dbReference type="Pfam" id="PF00326"/>
    </source>
</evidence>
<dbReference type="InterPro" id="IPR029058">
    <property type="entry name" value="AB_hydrolase_fold"/>
</dbReference>
<dbReference type="AlphaFoldDB" id="A0A5M3MQT4"/>
<evidence type="ECO:0000313" key="12">
    <source>
        <dbReference type="Proteomes" id="UP000053558"/>
    </source>
</evidence>
<keyword evidence="12" id="KW-1185">Reference proteome</keyword>
<comment type="subunit">
    <text evidence="4">Homotetramer.</text>
</comment>
<dbReference type="OMA" id="WNKDSTH"/>
<gene>
    <name evidence="11" type="ORF">CONPUDRAFT_124532</name>
</gene>
<comment type="catalytic activity">
    <reaction evidence="1">
        <text>Cleavage of an N-acetyl or N-formyl amino acid from the N-terminus of a polypeptide.</text>
        <dbReference type="EC" id="3.4.19.1"/>
    </reaction>
</comment>
<dbReference type="Gene3D" id="3.40.50.1820">
    <property type="entry name" value="alpha/beta hydrolase"/>
    <property type="match status" value="1"/>
</dbReference>
<evidence type="ECO:0000256" key="6">
    <source>
        <dbReference type="ARBA" id="ARBA00022490"/>
    </source>
</evidence>
<evidence type="ECO:0000256" key="7">
    <source>
        <dbReference type="ARBA" id="ARBA00022801"/>
    </source>
</evidence>
<dbReference type="SUPFAM" id="SSF53474">
    <property type="entry name" value="alpha/beta-Hydrolases"/>
    <property type="match status" value="1"/>
</dbReference>
<dbReference type="Pfam" id="PF00326">
    <property type="entry name" value="Peptidase_S9"/>
    <property type="match status" value="1"/>
</dbReference>
<dbReference type="OrthoDB" id="43744at2759"/>
<dbReference type="InterPro" id="IPR045550">
    <property type="entry name" value="AARE_N"/>
</dbReference>
<comment type="caution">
    <text evidence="11">The sequence shown here is derived from an EMBL/GenBank/DDBJ whole genome shotgun (WGS) entry which is preliminary data.</text>
</comment>
<dbReference type="Pfam" id="PF19283">
    <property type="entry name" value="APEH_N"/>
    <property type="match status" value="1"/>
</dbReference>